<proteinExistence type="predicted"/>
<keyword evidence="1" id="KW-0472">Membrane</keyword>
<feature type="transmembrane region" description="Helical" evidence="1">
    <location>
        <begin position="6"/>
        <end position="22"/>
    </location>
</feature>
<dbReference type="PATRIC" id="fig|284581.3.peg.638"/>
<keyword evidence="1" id="KW-1133">Transmembrane helix</keyword>
<sequence length="59" mass="6626">MIPWIIAAFAIIVALTVVLFTANRRKSSKGLMGNIHTTMHLGEIVSRQKELQNHKPKSQ</sequence>
<gene>
    <name evidence="2" type="ORF">AMD01_01875</name>
</gene>
<dbReference type="EMBL" id="LILC01000002">
    <property type="protein sequence ID" value="KOO50522.1"/>
    <property type="molecule type" value="Genomic_DNA"/>
</dbReference>
<protein>
    <submittedName>
        <fullName evidence="2">Uncharacterized protein</fullName>
    </submittedName>
</protein>
<dbReference type="Proteomes" id="UP000037558">
    <property type="component" value="Unassembled WGS sequence"/>
</dbReference>
<comment type="caution">
    <text evidence="2">The sequence shown here is derived from an EMBL/GenBank/DDBJ whole genome shotgun (WGS) entry which is preliminary data.</text>
</comment>
<accession>A0A0M0LI04</accession>
<name>A0A0M0LI04_9BACI</name>
<dbReference type="RefSeq" id="WP_053399684.1">
    <property type="nucleotide sequence ID" value="NZ_JAUKEN010000002.1"/>
</dbReference>
<evidence type="ECO:0000313" key="2">
    <source>
        <dbReference type="EMBL" id="KOO50522.1"/>
    </source>
</evidence>
<evidence type="ECO:0000313" key="3">
    <source>
        <dbReference type="Proteomes" id="UP000037558"/>
    </source>
</evidence>
<evidence type="ECO:0000256" key="1">
    <source>
        <dbReference type="SAM" id="Phobius"/>
    </source>
</evidence>
<reference evidence="3" key="1">
    <citation type="submission" date="2015-08" db="EMBL/GenBank/DDBJ databases">
        <title>Fjat-14210 dsm16467.</title>
        <authorList>
            <person name="Liu B."/>
            <person name="Wang J."/>
            <person name="Zhu Y."/>
            <person name="Liu G."/>
            <person name="Chen Q."/>
            <person name="Chen Z."/>
            <person name="Lan J."/>
            <person name="Che J."/>
            <person name="Ge C."/>
            <person name="Shi H."/>
            <person name="Pan Z."/>
            <person name="Liu X."/>
        </authorList>
    </citation>
    <scope>NUCLEOTIDE SEQUENCE [LARGE SCALE GENOMIC DNA]</scope>
    <source>
        <strain evidence="3">DSM 16467</strain>
    </source>
</reference>
<keyword evidence="3" id="KW-1185">Reference proteome</keyword>
<keyword evidence="1" id="KW-0812">Transmembrane</keyword>
<dbReference type="AlphaFoldDB" id="A0A0M0LI04"/>
<organism evidence="2 3">
    <name type="scientific">Priestia koreensis</name>
    <dbReference type="NCBI Taxonomy" id="284581"/>
    <lineage>
        <taxon>Bacteria</taxon>
        <taxon>Bacillati</taxon>
        <taxon>Bacillota</taxon>
        <taxon>Bacilli</taxon>
        <taxon>Bacillales</taxon>
        <taxon>Bacillaceae</taxon>
        <taxon>Priestia</taxon>
    </lineage>
</organism>